<dbReference type="Proteomes" id="UP000322976">
    <property type="component" value="Unassembled WGS sequence"/>
</dbReference>
<evidence type="ECO:0008006" key="4">
    <source>
        <dbReference type="Google" id="ProtNLM"/>
    </source>
</evidence>
<name>A0A5D8QA67_9THEO</name>
<feature type="transmembrane region" description="Helical" evidence="1">
    <location>
        <begin position="83"/>
        <end position="101"/>
    </location>
</feature>
<feature type="transmembrane region" description="Helical" evidence="1">
    <location>
        <begin position="56"/>
        <end position="77"/>
    </location>
</feature>
<dbReference type="RefSeq" id="WP_149546406.1">
    <property type="nucleotide sequence ID" value="NZ_VTPS01000039.1"/>
</dbReference>
<evidence type="ECO:0000313" key="3">
    <source>
        <dbReference type="Proteomes" id="UP000322976"/>
    </source>
</evidence>
<dbReference type="EMBL" id="VTPS01000039">
    <property type="protein sequence ID" value="TZE80248.1"/>
    <property type="molecule type" value="Genomic_DNA"/>
</dbReference>
<dbReference type="InterPro" id="IPR049576">
    <property type="entry name" value="HDC-like"/>
</dbReference>
<feature type="transmembrane region" description="Helical" evidence="1">
    <location>
        <begin position="27"/>
        <end position="44"/>
    </location>
</feature>
<keyword evidence="3" id="KW-1185">Reference proteome</keyword>
<comment type="caution">
    <text evidence="2">The sequence shown here is derived from an EMBL/GenBank/DDBJ whole genome shotgun (WGS) entry which is preliminary data.</text>
</comment>
<feature type="transmembrane region" description="Helical" evidence="1">
    <location>
        <begin position="214"/>
        <end position="233"/>
    </location>
</feature>
<keyword evidence="1" id="KW-0472">Membrane</keyword>
<feature type="transmembrane region" description="Helical" evidence="1">
    <location>
        <begin position="263"/>
        <end position="281"/>
    </location>
</feature>
<dbReference type="AlphaFoldDB" id="A0A5D8QA67"/>
<feature type="transmembrane region" description="Helical" evidence="1">
    <location>
        <begin position="368"/>
        <end position="388"/>
    </location>
</feature>
<sequence>MEPIVALTVVLVVFALGDIVSAKTRALLSMLFVSSIVLLIGFWLGLPKDIFQSSQLVGIGSVLIGLLITHMGTLMGIQDLIKQWKTVIIASGAVAGIGIFVLIPGSMIFGKQIAAVAAPPIAGGVVAALMMSDAAKASGYPELAVFATMLLVAQGFIGYPLSSIFLTKEAKRIKNNKGRYTGLQLESSAAKVTNSRNGFKLPAMPKEFQTSSVYLAKLALGALAAIKIAALFHNVIHPYVWALFVGIALREIGFLEEDIFTKANSFGIAMISLLAIVMGNLSQATPQMVLQYLYPLVGTLVLGVIGIVVFTFILGRLLGYSFEMAATIGLTALYGFPGTYILTQEAVKAVAENEEENQIIMNEILPKMLVAGFVTVTISSVVLASIFVKFI</sequence>
<evidence type="ECO:0000256" key="1">
    <source>
        <dbReference type="SAM" id="Phobius"/>
    </source>
</evidence>
<accession>A0A5D8QA67</accession>
<keyword evidence="1" id="KW-1133">Transmembrane helix</keyword>
<reference evidence="2 3" key="1">
    <citation type="submission" date="2019-08" db="EMBL/GenBank/DDBJ databases">
        <title>Calorimonas adulescens gen. nov., sp. nov., an anaerobic thermophilic bacterium from Sakhalin hot spring.</title>
        <authorList>
            <person name="Khomyakova M.A."/>
            <person name="Merkel A.Y."/>
            <person name="Novikov A."/>
            <person name="Bonch-Osmolovskaya E.A."/>
            <person name="Slobodkin A.I."/>
        </authorList>
    </citation>
    <scope>NUCLEOTIDE SEQUENCE [LARGE SCALE GENOMIC DNA]</scope>
    <source>
        <strain evidence="2 3">A05MB</strain>
    </source>
</reference>
<proteinExistence type="predicted"/>
<evidence type="ECO:0000313" key="2">
    <source>
        <dbReference type="EMBL" id="TZE80248.1"/>
    </source>
</evidence>
<feature type="transmembrane region" description="Helical" evidence="1">
    <location>
        <begin position="143"/>
        <end position="167"/>
    </location>
</feature>
<protein>
    <recommendedName>
        <fullName evidence="4">DUF819 family protein</fullName>
    </recommendedName>
</protein>
<feature type="transmembrane region" description="Helical" evidence="1">
    <location>
        <begin position="293"/>
        <end position="314"/>
    </location>
</feature>
<gene>
    <name evidence="2" type="ORF">FWJ32_13070</name>
</gene>
<keyword evidence="1" id="KW-0812">Transmembrane</keyword>
<dbReference type="CDD" id="cd21416">
    <property type="entry name" value="HDC_protein"/>
    <property type="match status" value="1"/>
</dbReference>
<organism evidence="2 3">
    <name type="scientific">Calorimonas adulescens</name>
    <dbReference type="NCBI Taxonomy" id="2606906"/>
    <lineage>
        <taxon>Bacteria</taxon>
        <taxon>Bacillati</taxon>
        <taxon>Bacillota</taxon>
        <taxon>Clostridia</taxon>
        <taxon>Thermoanaerobacterales</taxon>
        <taxon>Thermoanaerobacteraceae</taxon>
        <taxon>Calorimonas</taxon>
    </lineage>
</organism>